<dbReference type="InterPro" id="IPR029058">
    <property type="entry name" value="AB_hydrolase_fold"/>
</dbReference>
<name>A0A0K2Y937_9ACTN</name>
<evidence type="ECO:0000259" key="4">
    <source>
        <dbReference type="PROSITE" id="PS50075"/>
    </source>
</evidence>
<dbReference type="CDD" id="cd08700">
    <property type="entry name" value="FMT_C_OzmH_like"/>
    <property type="match status" value="1"/>
</dbReference>
<dbReference type="PANTHER" id="PTHR45527:SF1">
    <property type="entry name" value="FATTY ACID SYNTHASE"/>
    <property type="match status" value="1"/>
</dbReference>
<proteinExistence type="predicted"/>
<sequence length="1209" mass="129125">MCLPEDSSPLSGHRPVPAPRVSADRTFSCFLIGGNSLVATCAELLLSHGHRVLGLVSPDAGIRDWARQRRLPALDFGPGLTERLAATPFDYLFSIANLRMLPAALLDLPRELPVNFHDGPLPRHAGLNATTWAVLEREVSHGVTWHVMTEGADEGDVLVQRPVTVTDQDTSHTLNVKCFEAGYASFAELVGLLESGAVRRTAQDLSARSYHGRFDRPAGGGFLSWDRPAALLHAAVRAADHGPYPNEFGTAKFAAGDGAVLVSGLSPLPGPSQGPPGTVLRAGEDGLVVAVADGAVRLTGLTTPMGEPLTGTGLAGYGIRPGHRLPVPGPALLAAATDAQARHLRQERHWRRRLTDLVPADLTGADSTARGGHLAVPVPVPPGAAEAAARAGLRRDQWLLAAHLAFLTRTGVEEGTDVHWRLAHPPTGHRSVDALYASFVPLRIPPVDGADMAAFGSRVVTGTDEANRRGSHPHDLWLRDPRLRDRRPSAAGLPIAVEICDDTTAPATPADGTKLLIRIPAGEDPGPCRWLVREGTYDPGTLAALAGYAAAFLTAAATAEGGRDLSGIPLGTEAQRRGAHGEAIPADDPSPDACVHQLVTRRARLRPDAPAVSGAGQTLSYAELDRRSSALAGYLRARGIGAGHLVGVFLGRSVQLPVVLLGVMKSGAAYVPLDPVYPADRIGYMLRDTALRLVVTESGLATRLPAGHGETLVLDRSWPEVESAVPEPGARVTDEQDAYVLYTSGSTGRPKGVRIGHRALTNLIRSMCRTPGVTEDDTLLAVTTVCFDIAGLELYAPLVAGGRVEVAPEQATADGPALRDLLERVRPTVMQATPATWRMLLDAGWPRGADSPVPRVLCGGEALSDDLAGRLLAHGARLWNLYGPTETTIWSAVKRVRPEEPVTLGRPIANTVFHVVDRRLRPVPPGIPGELLIGGAGVARGYLNRPELTAERFVPDVYGGGDGTVYRTGDLVRLRPDGELEYLGRLDDQVKLHGYRIEPGEVEQALGRHPGVAEAVVVVREDRPGDRRLVAYLVPRTPGLRPAELRAHLLATLPAYMVPTAFVELDAIPLTGNGKTDRRALPRPAGVLGTRTAPTDLLERAVAGIWREVLVLDAVGAEDNFFEAGGTSLLLMRLMARINAEMDASLSRVEMFMYPTVRSMTRHLRSRRSGRTGPGPAVPQSRGTRPSRTGLADLRRRRQQVRTADETGR</sequence>
<feature type="region of interest" description="Disordered" evidence="3">
    <location>
        <begin position="1161"/>
        <end position="1209"/>
    </location>
</feature>
<dbReference type="Gene3D" id="3.40.50.980">
    <property type="match status" value="2"/>
</dbReference>
<evidence type="ECO:0000256" key="1">
    <source>
        <dbReference type="ARBA" id="ARBA00022450"/>
    </source>
</evidence>
<dbReference type="FunFam" id="3.40.50.12780:FF:000012">
    <property type="entry name" value="Non-ribosomal peptide synthetase"/>
    <property type="match status" value="1"/>
</dbReference>
<dbReference type="GO" id="GO:0044550">
    <property type="term" value="P:secondary metabolite biosynthetic process"/>
    <property type="evidence" value="ECO:0007669"/>
    <property type="project" value="UniProtKB-ARBA"/>
</dbReference>
<dbReference type="InterPro" id="IPR036477">
    <property type="entry name" value="Formyl_transf_N_sf"/>
</dbReference>
<dbReference type="Gene3D" id="2.30.38.10">
    <property type="entry name" value="Luciferase, Domain 3"/>
    <property type="match status" value="1"/>
</dbReference>
<dbReference type="Gene3D" id="3.40.50.1820">
    <property type="entry name" value="alpha/beta hydrolase"/>
    <property type="match status" value="1"/>
</dbReference>
<dbReference type="InterPro" id="IPR025110">
    <property type="entry name" value="AMP-bd_C"/>
</dbReference>
<dbReference type="InterPro" id="IPR009081">
    <property type="entry name" value="PP-bd_ACP"/>
</dbReference>
<dbReference type="GO" id="GO:0043041">
    <property type="term" value="P:amino acid activation for nonribosomal peptide biosynthetic process"/>
    <property type="evidence" value="ECO:0007669"/>
    <property type="project" value="TreeGrafter"/>
</dbReference>
<dbReference type="Gene3D" id="3.30.300.30">
    <property type="match status" value="1"/>
</dbReference>
<evidence type="ECO:0000256" key="3">
    <source>
        <dbReference type="SAM" id="MobiDB-lite"/>
    </source>
</evidence>
<organism evidence="5">
    <name type="scientific">Streptomyces conglobatus</name>
    <dbReference type="NCBI Taxonomy" id="1653203"/>
    <lineage>
        <taxon>Bacteria</taxon>
        <taxon>Bacillati</taxon>
        <taxon>Actinomycetota</taxon>
        <taxon>Actinomycetes</taxon>
        <taxon>Kitasatosporales</taxon>
        <taxon>Streptomycetaceae</taxon>
        <taxon>Streptomyces</taxon>
    </lineage>
</organism>
<dbReference type="Gene3D" id="3.40.50.12230">
    <property type="match status" value="1"/>
</dbReference>
<dbReference type="GO" id="GO:0017000">
    <property type="term" value="P:antibiotic biosynthetic process"/>
    <property type="evidence" value="ECO:0007669"/>
    <property type="project" value="UniProtKB-ARBA"/>
</dbReference>
<dbReference type="PROSITE" id="PS00455">
    <property type="entry name" value="AMP_BINDING"/>
    <property type="match status" value="1"/>
</dbReference>
<feature type="domain" description="Carrier" evidence="4">
    <location>
        <begin position="1093"/>
        <end position="1168"/>
    </location>
</feature>
<dbReference type="Pfam" id="PF00550">
    <property type="entry name" value="PP-binding"/>
    <property type="match status" value="1"/>
</dbReference>
<dbReference type="SUPFAM" id="SSF47336">
    <property type="entry name" value="ACP-like"/>
    <property type="match status" value="1"/>
</dbReference>
<dbReference type="FunFam" id="3.30.300.30:FF:000010">
    <property type="entry name" value="Enterobactin synthetase component F"/>
    <property type="match status" value="1"/>
</dbReference>
<accession>A0A0K2Y937</accession>
<dbReference type="GO" id="GO:0031177">
    <property type="term" value="F:phosphopantetheine binding"/>
    <property type="evidence" value="ECO:0007669"/>
    <property type="project" value="InterPro"/>
</dbReference>
<keyword evidence="2" id="KW-0597">Phosphoprotein</keyword>
<dbReference type="EMBL" id="LN849060">
    <property type="protein sequence ID" value="CRI73800.1"/>
    <property type="molecule type" value="Genomic_DNA"/>
</dbReference>
<dbReference type="InterPro" id="IPR036736">
    <property type="entry name" value="ACP-like_sf"/>
</dbReference>
<dbReference type="InterPro" id="IPR000873">
    <property type="entry name" value="AMP-dep_synth/lig_dom"/>
</dbReference>
<keyword evidence="1" id="KW-0596">Phosphopantetheine</keyword>
<dbReference type="AlphaFoldDB" id="A0A0K2Y937"/>
<evidence type="ECO:0000313" key="5">
    <source>
        <dbReference type="EMBL" id="CRI73800.1"/>
    </source>
</evidence>
<dbReference type="SUPFAM" id="SSF56801">
    <property type="entry name" value="Acetyl-CoA synthetase-like"/>
    <property type="match status" value="1"/>
</dbReference>
<reference evidence="5" key="1">
    <citation type="journal article" date="2015" name="Chem. Biol.">
        <title>Iterative Mechanism of Macrodiolide Formation in the Anticancer Compound Conglobatin.</title>
        <authorList>
            <person name="Zhou Y."/>
            <person name="Murphy A.C."/>
            <person name="Samborskyy M."/>
            <person name="Prediger P."/>
            <person name="Dias L.C."/>
            <person name="Leadlay P.F."/>
        </authorList>
    </citation>
    <scope>NUCLEOTIDE SEQUENCE</scope>
    <source>
        <strain evidence="5">ATCC 31005</strain>
    </source>
</reference>
<dbReference type="FunFam" id="3.40.50.980:FF:000001">
    <property type="entry name" value="Non-ribosomal peptide synthetase"/>
    <property type="match status" value="1"/>
</dbReference>
<gene>
    <name evidence="5" type="primary">congA</name>
</gene>
<dbReference type="Pfam" id="PF13193">
    <property type="entry name" value="AMP-binding_C"/>
    <property type="match status" value="1"/>
</dbReference>
<dbReference type="InterPro" id="IPR002376">
    <property type="entry name" value="Formyl_transf_N"/>
</dbReference>
<dbReference type="SUPFAM" id="SSF53328">
    <property type="entry name" value="Formyltransferase"/>
    <property type="match status" value="1"/>
</dbReference>
<dbReference type="InterPro" id="IPR020806">
    <property type="entry name" value="PKS_PP-bd"/>
</dbReference>
<feature type="compositionally biased region" description="Basic residues" evidence="3">
    <location>
        <begin position="1161"/>
        <end position="1170"/>
    </location>
</feature>
<dbReference type="PANTHER" id="PTHR45527">
    <property type="entry name" value="NONRIBOSOMAL PEPTIDE SYNTHETASE"/>
    <property type="match status" value="1"/>
</dbReference>
<dbReference type="PROSITE" id="PS50075">
    <property type="entry name" value="CARRIER"/>
    <property type="match status" value="1"/>
</dbReference>
<protein>
    <submittedName>
        <fullName evidence="5">Loading module of NRPS-PKS</fullName>
    </submittedName>
</protein>
<dbReference type="SUPFAM" id="SSF50486">
    <property type="entry name" value="FMT C-terminal domain-like"/>
    <property type="match status" value="1"/>
</dbReference>
<dbReference type="InterPro" id="IPR010071">
    <property type="entry name" value="AA_adenyl_dom"/>
</dbReference>
<dbReference type="Pfam" id="PF00501">
    <property type="entry name" value="AMP-binding"/>
    <property type="match status" value="1"/>
</dbReference>
<dbReference type="InterPro" id="IPR045851">
    <property type="entry name" value="AMP-bd_C_sf"/>
</dbReference>
<dbReference type="NCBIfam" id="TIGR01733">
    <property type="entry name" value="AA-adenyl-dom"/>
    <property type="match status" value="1"/>
</dbReference>
<dbReference type="CDD" id="cd12116">
    <property type="entry name" value="A_NRPS_Ta1_like"/>
    <property type="match status" value="1"/>
</dbReference>
<dbReference type="Pfam" id="PF00551">
    <property type="entry name" value="Formyl_trans_N"/>
    <property type="match status" value="1"/>
</dbReference>
<dbReference type="InterPro" id="IPR005793">
    <property type="entry name" value="Formyl_trans_C"/>
</dbReference>
<dbReference type="GO" id="GO:0003824">
    <property type="term" value="F:catalytic activity"/>
    <property type="evidence" value="ECO:0007669"/>
    <property type="project" value="InterPro"/>
</dbReference>
<evidence type="ECO:0000256" key="2">
    <source>
        <dbReference type="ARBA" id="ARBA00022553"/>
    </source>
</evidence>
<dbReference type="Pfam" id="PF02911">
    <property type="entry name" value="Formyl_trans_C"/>
    <property type="match status" value="1"/>
</dbReference>
<dbReference type="SMART" id="SM00823">
    <property type="entry name" value="PKS_PP"/>
    <property type="match status" value="1"/>
</dbReference>
<dbReference type="GO" id="GO:0005737">
    <property type="term" value="C:cytoplasm"/>
    <property type="evidence" value="ECO:0007669"/>
    <property type="project" value="TreeGrafter"/>
</dbReference>
<dbReference type="InterPro" id="IPR011034">
    <property type="entry name" value="Formyl_transferase-like_C_sf"/>
</dbReference>
<dbReference type="InterPro" id="IPR020845">
    <property type="entry name" value="AMP-binding_CS"/>
</dbReference>